<feature type="compositionally biased region" description="Basic and acidic residues" evidence="1">
    <location>
        <begin position="179"/>
        <end position="189"/>
    </location>
</feature>
<feature type="compositionally biased region" description="Polar residues" evidence="1">
    <location>
        <begin position="643"/>
        <end position="654"/>
    </location>
</feature>
<protein>
    <submittedName>
        <fullName evidence="2">Uncharacterized protein</fullName>
    </submittedName>
</protein>
<comment type="caution">
    <text evidence="2">The sequence shown here is derived from an EMBL/GenBank/DDBJ whole genome shotgun (WGS) entry which is preliminary data.</text>
</comment>
<accession>A0A1J4KJR6</accession>
<feature type="compositionally biased region" description="Basic and acidic residues" evidence="1">
    <location>
        <begin position="280"/>
        <end position="318"/>
    </location>
</feature>
<keyword evidence="3" id="KW-1185">Reference proteome</keyword>
<dbReference type="VEuPathDB" id="TrichDB:TRFO_20811"/>
<feature type="compositionally biased region" description="Polar residues" evidence="1">
    <location>
        <begin position="503"/>
        <end position="514"/>
    </location>
</feature>
<feature type="region of interest" description="Disordered" evidence="1">
    <location>
        <begin position="474"/>
        <end position="517"/>
    </location>
</feature>
<feature type="compositionally biased region" description="Basic and acidic residues" evidence="1">
    <location>
        <begin position="597"/>
        <end position="637"/>
    </location>
</feature>
<feature type="compositionally biased region" description="Basic and acidic residues" evidence="1">
    <location>
        <begin position="689"/>
        <end position="713"/>
    </location>
</feature>
<reference evidence="2" key="1">
    <citation type="submission" date="2016-10" db="EMBL/GenBank/DDBJ databases">
        <authorList>
            <person name="Benchimol M."/>
            <person name="Almeida L.G."/>
            <person name="Vasconcelos A.T."/>
            <person name="Perreira-Neves A."/>
            <person name="Rosa I.A."/>
            <person name="Tasca T."/>
            <person name="Bogo M.R."/>
            <person name="de Souza W."/>
        </authorList>
    </citation>
    <scope>NUCLEOTIDE SEQUENCE [LARGE SCALE GENOMIC DNA]</scope>
    <source>
        <strain evidence="2">K</strain>
    </source>
</reference>
<evidence type="ECO:0000256" key="1">
    <source>
        <dbReference type="SAM" id="MobiDB-lite"/>
    </source>
</evidence>
<dbReference type="Proteomes" id="UP000179807">
    <property type="component" value="Unassembled WGS sequence"/>
</dbReference>
<name>A0A1J4KJR6_9EUKA</name>
<feature type="compositionally biased region" description="Low complexity" evidence="1">
    <location>
        <begin position="886"/>
        <end position="898"/>
    </location>
</feature>
<feature type="compositionally biased region" description="Basic and acidic residues" evidence="1">
    <location>
        <begin position="737"/>
        <end position="777"/>
    </location>
</feature>
<feature type="compositionally biased region" description="Polar residues" evidence="1">
    <location>
        <begin position="947"/>
        <end position="972"/>
    </location>
</feature>
<dbReference type="EMBL" id="MLAK01000622">
    <property type="protein sequence ID" value="OHT10076.1"/>
    <property type="molecule type" value="Genomic_DNA"/>
</dbReference>
<dbReference type="RefSeq" id="XP_068363212.1">
    <property type="nucleotide sequence ID" value="XM_068501598.1"/>
</dbReference>
<evidence type="ECO:0000313" key="3">
    <source>
        <dbReference type="Proteomes" id="UP000179807"/>
    </source>
</evidence>
<evidence type="ECO:0000313" key="2">
    <source>
        <dbReference type="EMBL" id="OHT10076.1"/>
    </source>
</evidence>
<feature type="compositionally biased region" description="Polar residues" evidence="1">
    <location>
        <begin position="783"/>
        <end position="794"/>
    </location>
</feature>
<feature type="region of interest" description="Disordered" evidence="1">
    <location>
        <begin position="179"/>
        <end position="214"/>
    </location>
</feature>
<proteinExistence type="predicted"/>
<feature type="compositionally biased region" description="Basic and acidic residues" evidence="1">
    <location>
        <begin position="549"/>
        <end position="573"/>
    </location>
</feature>
<feature type="compositionally biased region" description="Basic and acidic residues" evidence="1">
    <location>
        <begin position="474"/>
        <end position="497"/>
    </location>
</feature>
<dbReference type="GeneID" id="94836302"/>
<dbReference type="AlphaFoldDB" id="A0A1J4KJR6"/>
<organism evidence="2 3">
    <name type="scientific">Tritrichomonas foetus</name>
    <dbReference type="NCBI Taxonomy" id="1144522"/>
    <lineage>
        <taxon>Eukaryota</taxon>
        <taxon>Metamonada</taxon>
        <taxon>Parabasalia</taxon>
        <taxon>Tritrichomonadida</taxon>
        <taxon>Tritrichomonadidae</taxon>
        <taxon>Tritrichomonas</taxon>
    </lineage>
</organism>
<feature type="compositionally biased region" description="Basic and acidic residues" evidence="1">
    <location>
        <begin position="199"/>
        <end position="214"/>
    </location>
</feature>
<feature type="compositionally biased region" description="Polar residues" evidence="1">
    <location>
        <begin position="912"/>
        <end position="928"/>
    </location>
</feature>
<feature type="compositionally biased region" description="Acidic residues" evidence="1">
    <location>
        <begin position="817"/>
        <end position="828"/>
    </location>
</feature>
<feature type="region of interest" description="Disordered" evidence="1">
    <location>
        <begin position="413"/>
        <end position="451"/>
    </location>
</feature>
<sequence length="1008" mass="116391">MGMNSIGPVLFQMKSKKILTVILLAFFQPAVPMSLFKETFEPLCSSEVLVSENNFAFFLSLINQFRSIAKFDDLIPKPTVKKVTSLKVAKYEVSCKITYSIQLFQNLISDPNFFRILTDFCHTFSIKSETINFDEFRLFMEFWNDENTYIEYIVNVTIVPEIKKAVVYLEQEITKNNEKDENRKEKVGGQDEPIPFMPEKPKFGETEESATRWRRISDAVEEAGTYDDDKDHENIPKELRKSHKTVVQPIPIESKQKLSEIVDIFVDEAGISERSAKIQEETLSHLPSRNEEIEMNTKQEENKEQKGNNNEQENKKETIGGQDEPIPFNSEKIFEPSQKVKKWHRISDAIENGPQYDDSEDVENISKELRKTHKTQIVQPIHEKVNKSTEIEDEFVDEDGIIERTIQLTEELNIQPAHEENKSVEIKNGVEPTKNVEESQNESDLKFGGQNEPVQFESEKVFFPNEKKERWHRISDSVEEKGKYDDSEDLEHIPKELRKSHKTQIISPSTTKTNKPIEEIEDEFVDEAGIISRSIQLEEESSQKQVQSQKDEIKDFPQEAIKSEIPKLEKEESQNTEESQNESDLKFGGQNEPVQFESEKVFFPNEKKERWHRISDSVEEKGKYDDSEDLEHIPKELRKSHKTQIISPSTTKTNKPIEEIEDEFVDEAGIISRSIQLEEESSQKQVQSQKDEIKDFPQEAIKSEIPKLEKEESQNTEESQNESDLKFGGQNEPVQFESEKVFFPNEKKERWHRISDSVEEKGKYDDSEDLEHIPKELRKSHKTQIISPSTTKTNKPIEEIEDEFVDEAGIISRSIQLEEELETEENIEDERNSEEKPIKQTSERRTKDQNKPKPSRKERVAARVAREAAAAENALKDEENQENSKTNKLPPKPKGNNPYANIASALGITEVPKSTNNQFQQHQGTPVQQKKPVDRHDTPVQPKKVPTNKQDTPVQQKKQAANRQDTPIQQKTIPLIRKDTPIQQKNVPYVPANAVSWGELKLDPNGPS</sequence>
<feature type="region of interest" description="Disordered" evidence="1">
    <location>
        <begin position="675"/>
        <end position="980"/>
    </location>
</feature>
<feature type="region of interest" description="Disordered" evidence="1">
    <location>
        <begin position="535"/>
        <end position="658"/>
    </location>
</feature>
<gene>
    <name evidence="2" type="ORF">TRFO_20811</name>
</gene>
<feature type="compositionally biased region" description="Basic and acidic residues" evidence="1">
    <location>
        <begin position="829"/>
        <end position="866"/>
    </location>
</feature>
<feature type="region of interest" description="Disordered" evidence="1">
    <location>
        <begin position="280"/>
        <end position="339"/>
    </location>
</feature>